<reference evidence="1 2" key="1">
    <citation type="submission" date="2019-07" db="EMBL/GenBank/DDBJ databases">
        <title>Genomic Encyclopedia of Archaeal and Bacterial Type Strains, Phase II (KMG-II): from individual species to whole genera.</title>
        <authorList>
            <person name="Goeker M."/>
        </authorList>
    </citation>
    <scope>NUCLEOTIDE SEQUENCE [LARGE SCALE GENOMIC DNA]</scope>
    <source>
        <strain evidence="1 2">DSM 14571</strain>
    </source>
</reference>
<dbReference type="RefSeq" id="WP_065082335.1">
    <property type="nucleotide sequence ID" value="NZ_FLSS01000005.1"/>
</dbReference>
<dbReference type="Pfam" id="PF05069">
    <property type="entry name" value="Phage_tail_S"/>
    <property type="match status" value="1"/>
</dbReference>
<evidence type="ECO:0000313" key="1">
    <source>
        <dbReference type="EMBL" id="TYO84535.1"/>
    </source>
</evidence>
<comment type="caution">
    <text evidence="1">The sequence shown here is derived from an EMBL/GenBank/DDBJ whole genome shotgun (WGS) entry which is preliminary data.</text>
</comment>
<evidence type="ECO:0000313" key="2">
    <source>
        <dbReference type="Proteomes" id="UP000324513"/>
    </source>
</evidence>
<proteinExistence type="predicted"/>
<gene>
    <name evidence="1" type="ORF">LX74_03959</name>
</gene>
<protein>
    <submittedName>
        <fullName evidence="1">Virion morphogenesis family protein</fullName>
    </submittedName>
</protein>
<keyword evidence="2" id="KW-1185">Reference proteome</keyword>
<sequence length="177" mass="20830">MSDNFETPDFGKIVKETQRDIRIFAKVFALNWFIDSFKNEGFTDQTFEKWDDRVQPDYRPGGKILTSSGFLRDSLEAVEASKDEIDYGSNAPYAELHNEGGTITIPITAKSRKFFWYMYKKTTEEKWKWMALTKKTEIKVKMPPRKFVGESELLMKELAENFFRIIENKFKKHLKNG</sequence>
<accession>A0ABY3NAJ9</accession>
<name>A0ABY3NAJ9_ELIMR</name>
<dbReference type="EMBL" id="VNHK01000021">
    <property type="protein sequence ID" value="TYO84535.1"/>
    <property type="molecule type" value="Genomic_DNA"/>
</dbReference>
<dbReference type="InterPro" id="IPR006522">
    <property type="entry name" value="Phage_virion_morphogenesis"/>
</dbReference>
<dbReference type="Proteomes" id="UP000324513">
    <property type="component" value="Unassembled WGS sequence"/>
</dbReference>
<organism evidence="1 2">
    <name type="scientific">Elizabethkingia miricola</name>
    <name type="common">Chryseobacterium miricola</name>
    <dbReference type="NCBI Taxonomy" id="172045"/>
    <lineage>
        <taxon>Bacteria</taxon>
        <taxon>Pseudomonadati</taxon>
        <taxon>Bacteroidota</taxon>
        <taxon>Flavobacteriia</taxon>
        <taxon>Flavobacteriales</taxon>
        <taxon>Weeksellaceae</taxon>
        <taxon>Elizabethkingia</taxon>
    </lineage>
</organism>